<evidence type="ECO:0000313" key="10">
    <source>
        <dbReference type="EMBL" id="TBU98961.1"/>
    </source>
</evidence>
<feature type="domain" description="ABC transporter" evidence="9">
    <location>
        <begin position="279"/>
        <end position="523"/>
    </location>
</feature>
<comment type="catalytic activity">
    <reaction evidence="6">
        <text>a dipeptide(out) + ATP + H2O = a dipeptide(in) + ADP + phosphate + H(+)</text>
        <dbReference type="Rhea" id="RHEA:23120"/>
        <dbReference type="ChEBI" id="CHEBI:15377"/>
        <dbReference type="ChEBI" id="CHEBI:15378"/>
        <dbReference type="ChEBI" id="CHEBI:30616"/>
        <dbReference type="ChEBI" id="CHEBI:43474"/>
        <dbReference type="ChEBI" id="CHEBI:90799"/>
        <dbReference type="ChEBI" id="CHEBI:456216"/>
        <dbReference type="EC" id="7.4.2.9"/>
    </reaction>
</comment>
<dbReference type="GO" id="GO:0005524">
    <property type="term" value="F:ATP binding"/>
    <property type="evidence" value="ECO:0007669"/>
    <property type="project" value="UniProtKB-KW"/>
</dbReference>
<dbReference type="AlphaFoldDB" id="A0A4Q9RF67"/>
<evidence type="ECO:0000256" key="2">
    <source>
        <dbReference type="ARBA" id="ARBA00022448"/>
    </source>
</evidence>
<comment type="similarity">
    <text evidence="1">Belongs to the ABC transporter superfamily.</text>
</comment>
<proteinExistence type="inferred from homology"/>
<dbReference type="SUPFAM" id="SSF52540">
    <property type="entry name" value="P-loop containing nucleoside triphosphate hydrolases"/>
    <property type="match status" value="2"/>
</dbReference>
<sequence>MSDTLLEISGLSIDYLGADGPQPGVREIDLRLRRGEFVAIVGESGSGKSTTAAALIGLLAGNARISAGHIDFEGQALQDLDEHHWRHLRGNRIGFVPQDPGLSLDPVKRIGAQLIEAMRIHGVARTGARQRSLELLRQVGLRDVERLARRYPHELSGGMRQRVLIAIALANEPALIIADEPTSALDVTVQRQVLDHLQRLARKRQIAVLLITHDLGVAMDRAERVIVMRQGRIVERGSTREIFLRPRHPYTRRLLEAAPSLAQATASERRPRLAGPALLSVSGLGKQFAHGHERLPPAVADVSFEVPRGGTLSLVGESGSGKSTTARMILRLERPSSGSIRFDGEDILAYDAARLRDYRRRVQVVYQNPYASLDPRFTLAQIITEPLRAFAVGDRASQQQQAARLLERVGLPAKSLYSHPGQLSGGQRQRVAIARALALEPELLVLDEPLSALDASVQKQILELLAELQRELGLSYLFISHDLAVVRQISDRVVVMQAGRVVEQGDSERLFEAPASDYTRRLLSDVPGQRYLDSLNFLVAI</sequence>
<dbReference type="Pfam" id="PF00005">
    <property type="entry name" value="ABC_tran"/>
    <property type="match status" value="2"/>
</dbReference>
<dbReference type="PANTHER" id="PTHR43776">
    <property type="entry name" value="TRANSPORT ATP-BINDING PROTEIN"/>
    <property type="match status" value="1"/>
</dbReference>
<accession>A0A4Q9RF67</accession>
<dbReference type="GO" id="GO:0015833">
    <property type="term" value="P:peptide transport"/>
    <property type="evidence" value="ECO:0007669"/>
    <property type="project" value="InterPro"/>
</dbReference>
<reference evidence="10 11" key="1">
    <citation type="submission" date="2018-06" db="EMBL/GenBank/DDBJ databases">
        <title>Three novel Pseudomonas species isolated from symptomatic oak.</title>
        <authorList>
            <person name="Bueno-Gonzalez V."/>
            <person name="Brady C."/>
        </authorList>
    </citation>
    <scope>NUCLEOTIDE SEQUENCE [LARGE SCALE GENOMIC DNA]</scope>
    <source>
        <strain evidence="10 11">P17C</strain>
    </source>
</reference>
<evidence type="ECO:0000256" key="6">
    <source>
        <dbReference type="ARBA" id="ARBA00047356"/>
    </source>
</evidence>
<keyword evidence="11" id="KW-1185">Reference proteome</keyword>
<dbReference type="EMBL" id="QJUP01000003">
    <property type="protein sequence ID" value="TBU98961.1"/>
    <property type="molecule type" value="Genomic_DNA"/>
</dbReference>
<dbReference type="PANTHER" id="PTHR43776:SF7">
    <property type="entry name" value="D,D-DIPEPTIDE TRANSPORT ATP-BINDING PROTEIN DDPF-RELATED"/>
    <property type="match status" value="1"/>
</dbReference>
<evidence type="ECO:0000256" key="7">
    <source>
        <dbReference type="ARBA" id="ARBA00058018"/>
    </source>
</evidence>
<dbReference type="GO" id="GO:0055085">
    <property type="term" value="P:transmembrane transport"/>
    <property type="evidence" value="ECO:0007669"/>
    <property type="project" value="UniProtKB-ARBA"/>
</dbReference>
<dbReference type="InterPro" id="IPR027417">
    <property type="entry name" value="P-loop_NTPase"/>
</dbReference>
<evidence type="ECO:0000259" key="9">
    <source>
        <dbReference type="PROSITE" id="PS50893"/>
    </source>
</evidence>
<comment type="function">
    <text evidence="7">Part of the ABC transporter DppABCDF involved in the uptake of various di/tripeptides. Is also involved in the uptake of phaseolotoxin, a toxic tripeptide inhibiting the enzyme ornithine carbamoyltransferase. Responsible for energy coupling to the transport system.</text>
</comment>
<dbReference type="RefSeq" id="WP_131184950.1">
    <property type="nucleotide sequence ID" value="NZ_QJUO01000019.1"/>
</dbReference>
<dbReference type="PROSITE" id="PS00211">
    <property type="entry name" value="ABC_TRANSPORTER_1"/>
    <property type="match status" value="2"/>
</dbReference>
<dbReference type="InterPro" id="IPR003439">
    <property type="entry name" value="ABC_transporter-like_ATP-bd"/>
</dbReference>
<dbReference type="FunFam" id="3.40.50.300:FF:000016">
    <property type="entry name" value="Oligopeptide ABC transporter ATP-binding component"/>
    <property type="match status" value="1"/>
</dbReference>
<dbReference type="InterPro" id="IPR003593">
    <property type="entry name" value="AAA+_ATPase"/>
</dbReference>
<comment type="subunit">
    <text evidence="8">The complex is composed of two ATP-binding proteins (DppD and DppF), two transmembrane proteins (DppB and DppC) and a solute-binding protein (DppA1-A5). Five orthologous SBPs (DppA1-A5) are present in P.aeruginosa, which increases the substrate specificity of the DppBCDF transporter.</text>
</comment>
<dbReference type="Proteomes" id="UP000292639">
    <property type="component" value="Unassembled WGS sequence"/>
</dbReference>
<feature type="domain" description="ABC transporter" evidence="9">
    <location>
        <begin position="6"/>
        <end position="255"/>
    </location>
</feature>
<comment type="caution">
    <text evidence="10">The sequence shown here is derived from an EMBL/GenBank/DDBJ whole genome shotgun (WGS) entry which is preliminary data.</text>
</comment>
<evidence type="ECO:0000256" key="1">
    <source>
        <dbReference type="ARBA" id="ARBA00005417"/>
    </source>
</evidence>
<evidence type="ECO:0000256" key="3">
    <source>
        <dbReference type="ARBA" id="ARBA00022741"/>
    </source>
</evidence>
<dbReference type="InterPro" id="IPR013563">
    <property type="entry name" value="Oligopep_ABC_C"/>
</dbReference>
<dbReference type="SMART" id="SM00382">
    <property type="entry name" value="AAA"/>
    <property type="match status" value="2"/>
</dbReference>
<dbReference type="Gene3D" id="3.40.50.300">
    <property type="entry name" value="P-loop containing nucleotide triphosphate hydrolases"/>
    <property type="match status" value="2"/>
</dbReference>
<dbReference type="InterPro" id="IPR017871">
    <property type="entry name" value="ABC_transporter-like_CS"/>
</dbReference>
<dbReference type="NCBIfam" id="NF008453">
    <property type="entry name" value="PRK11308.1"/>
    <property type="match status" value="2"/>
</dbReference>
<protein>
    <recommendedName>
        <fullName evidence="5">ABC-type dipeptide transporter</fullName>
        <ecNumber evidence="5">7.4.2.9</ecNumber>
    </recommendedName>
</protein>
<keyword evidence="2" id="KW-0813">Transport</keyword>
<dbReference type="PROSITE" id="PS50893">
    <property type="entry name" value="ABC_TRANSPORTER_2"/>
    <property type="match status" value="2"/>
</dbReference>
<evidence type="ECO:0000256" key="4">
    <source>
        <dbReference type="ARBA" id="ARBA00022840"/>
    </source>
</evidence>
<keyword evidence="4 10" id="KW-0067">ATP-binding</keyword>
<evidence type="ECO:0000256" key="5">
    <source>
        <dbReference type="ARBA" id="ARBA00038852"/>
    </source>
</evidence>
<dbReference type="Pfam" id="PF08352">
    <property type="entry name" value="oligo_HPY"/>
    <property type="match status" value="2"/>
</dbReference>
<dbReference type="GO" id="GO:0016887">
    <property type="term" value="F:ATP hydrolysis activity"/>
    <property type="evidence" value="ECO:0007669"/>
    <property type="project" value="InterPro"/>
</dbReference>
<evidence type="ECO:0000256" key="8">
    <source>
        <dbReference type="ARBA" id="ARBA00065473"/>
    </source>
</evidence>
<keyword evidence="3" id="KW-0547">Nucleotide-binding</keyword>
<dbReference type="InterPro" id="IPR050319">
    <property type="entry name" value="ABC_transp_ATP-bind"/>
</dbReference>
<evidence type="ECO:0000313" key="11">
    <source>
        <dbReference type="Proteomes" id="UP000292639"/>
    </source>
</evidence>
<name>A0A4Q9RF67_9GAMM</name>
<gene>
    <name evidence="10" type="ORF">DNJ96_04455</name>
</gene>
<dbReference type="CDD" id="cd03257">
    <property type="entry name" value="ABC_NikE_OppD_transporters"/>
    <property type="match status" value="2"/>
</dbReference>
<dbReference type="NCBIfam" id="NF007739">
    <property type="entry name" value="PRK10419.1"/>
    <property type="match status" value="2"/>
</dbReference>
<dbReference type="EC" id="7.4.2.9" evidence="5"/>
<organism evidence="10 11">
    <name type="scientific">Stutzerimonas kirkiae</name>
    <dbReference type="NCBI Taxonomy" id="2211392"/>
    <lineage>
        <taxon>Bacteria</taxon>
        <taxon>Pseudomonadati</taxon>
        <taxon>Pseudomonadota</taxon>
        <taxon>Gammaproteobacteria</taxon>
        <taxon>Pseudomonadales</taxon>
        <taxon>Pseudomonadaceae</taxon>
        <taxon>Stutzerimonas</taxon>
    </lineage>
</organism>